<dbReference type="AlphaFoldDB" id="A0AAN5D4S8"/>
<comment type="caution">
    <text evidence="1">The sequence shown here is derived from an EMBL/GenBank/DDBJ whole genome shotgun (WGS) entry which is preliminary data.</text>
</comment>
<protein>
    <submittedName>
        <fullName evidence="1">Uncharacterized protein</fullName>
    </submittedName>
</protein>
<accession>A0AAN5D4S8</accession>
<proteinExistence type="predicted"/>
<evidence type="ECO:0000313" key="2">
    <source>
        <dbReference type="Proteomes" id="UP001328107"/>
    </source>
</evidence>
<dbReference type="Proteomes" id="UP001328107">
    <property type="component" value="Unassembled WGS sequence"/>
</dbReference>
<dbReference type="EMBL" id="BTRK01000005">
    <property type="protein sequence ID" value="GMR56060.1"/>
    <property type="molecule type" value="Genomic_DNA"/>
</dbReference>
<sequence>LRHRLKSHGCVASPNQSEFLRPNLFGVLQYHQFSFRGDADPPTFFFLEDLDFLLSPLGTNELRAEASREEVSD</sequence>
<gene>
    <name evidence="1" type="ORF">PMAYCL1PPCAC_26255</name>
</gene>
<reference evidence="2" key="1">
    <citation type="submission" date="2022-10" db="EMBL/GenBank/DDBJ databases">
        <title>Genome assembly of Pristionchus species.</title>
        <authorList>
            <person name="Yoshida K."/>
            <person name="Sommer R.J."/>
        </authorList>
    </citation>
    <scope>NUCLEOTIDE SEQUENCE [LARGE SCALE GENOMIC DNA]</scope>
    <source>
        <strain evidence="2">RS5460</strain>
    </source>
</reference>
<feature type="non-terminal residue" evidence="1">
    <location>
        <position position="1"/>
    </location>
</feature>
<organism evidence="1 2">
    <name type="scientific">Pristionchus mayeri</name>
    <dbReference type="NCBI Taxonomy" id="1317129"/>
    <lineage>
        <taxon>Eukaryota</taxon>
        <taxon>Metazoa</taxon>
        <taxon>Ecdysozoa</taxon>
        <taxon>Nematoda</taxon>
        <taxon>Chromadorea</taxon>
        <taxon>Rhabditida</taxon>
        <taxon>Rhabditina</taxon>
        <taxon>Diplogasteromorpha</taxon>
        <taxon>Diplogasteroidea</taxon>
        <taxon>Neodiplogasteridae</taxon>
        <taxon>Pristionchus</taxon>
    </lineage>
</organism>
<name>A0AAN5D4S8_9BILA</name>
<evidence type="ECO:0000313" key="1">
    <source>
        <dbReference type="EMBL" id="GMR56060.1"/>
    </source>
</evidence>
<keyword evidence="2" id="KW-1185">Reference proteome</keyword>